<gene>
    <name evidence="3" type="ORF">CkaCkLH20_04407</name>
</gene>
<feature type="compositionally biased region" description="Low complexity" evidence="1">
    <location>
        <begin position="174"/>
        <end position="189"/>
    </location>
</feature>
<reference evidence="3" key="1">
    <citation type="submission" date="2020-03" db="EMBL/GenBank/DDBJ databases">
        <authorList>
            <person name="He L."/>
        </authorList>
    </citation>
    <scope>NUCLEOTIDE SEQUENCE</scope>
    <source>
        <strain evidence="3">CkLH20</strain>
    </source>
</reference>
<dbReference type="GeneID" id="62160200"/>
<dbReference type="Pfam" id="PF20253">
    <property type="entry name" value="DUF6604"/>
    <property type="match status" value="1"/>
</dbReference>
<feature type="region of interest" description="Disordered" evidence="1">
    <location>
        <begin position="155"/>
        <end position="189"/>
    </location>
</feature>
<name>A0A9P6LJH2_9PEZI</name>
<evidence type="ECO:0000313" key="3">
    <source>
        <dbReference type="EMBL" id="KAF9878369.1"/>
    </source>
</evidence>
<evidence type="ECO:0000256" key="1">
    <source>
        <dbReference type="SAM" id="MobiDB-lite"/>
    </source>
</evidence>
<organism evidence="3 4">
    <name type="scientific">Colletotrichum karsti</name>
    <dbReference type="NCBI Taxonomy" id="1095194"/>
    <lineage>
        <taxon>Eukaryota</taxon>
        <taxon>Fungi</taxon>
        <taxon>Dikarya</taxon>
        <taxon>Ascomycota</taxon>
        <taxon>Pezizomycotina</taxon>
        <taxon>Sordariomycetes</taxon>
        <taxon>Hypocreomycetidae</taxon>
        <taxon>Glomerellales</taxon>
        <taxon>Glomerellaceae</taxon>
        <taxon>Colletotrichum</taxon>
        <taxon>Colletotrichum boninense species complex</taxon>
    </lineage>
</organism>
<protein>
    <recommendedName>
        <fullName evidence="2">DUF6604 domain-containing protein</fullName>
    </recommendedName>
</protein>
<evidence type="ECO:0000259" key="2">
    <source>
        <dbReference type="Pfam" id="PF20253"/>
    </source>
</evidence>
<dbReference type="EMBL" id="JAATWM020000011">
    <property type="protein sequence ID" value="KAF9878369.1"/>
    <property type="molecule type" value="Genomic_DNA"/>
</dbReference>
<dbReference type="PANTHER" id="PTHR38795">
    <property type="entry name" value="DUF6604 DOMAIN-CONTAINING PROTEIN"/>
    <property type="match status" value="1"/>
</dbReference>
<feature type="domain" description="DUF6604" evidence="2">
    <location>
        <begin position="14"/>
        <end position="248"/>
    </location>
</feature>
<sequence>MASMSTSSISELYQSYKEATKCFLTWLWCQYRLEASRDDTGDNKFRSTADILRAAKIFRQSKAAVPRSVLSFLRKAIEQRKLVANVYHQLDAGDHGHNGFISRLEEVLAILTPLLEKMPVSSNDAPLLEKMPVSSNDALEEIVPLNTFSHLSIMDTDSNDQESSTPGSHEHRSPLQSSETTSSSGTPTVPSDFWLEDDYIREVFDAAYFLIELDSVHSQIKNCWTDAARGNIPLPLAAWMTNLAIYTIARDLPPKFVHVCVNTFINPEFVCEFFSKLSNKVDPAMFISDARRFLMLAEAINDYGETLSGTPKSTVTGRNFLCDRPNCACKFKTSYGFRSHRNFEEQELSLSCSESERSNIRTIFDVVRDDLGATRAISLLEATKPLKCGCFTPICESFFFVARDFLSQSVPLASARLVVALNIFFLTDESILVSDAKIKRSEYRLQALRLAFEIRSSILPVMDAVRAMAPNCERAQYWHRELQELLDGVNAYVSQKKFDIYHTSPWTAGSHMMELLTAAFTFGFRINSDWAVISATLHLYNAMHRSVADTPRIPVLDELSEVLTESIFGGSLPERNFCSTFRRIVYQSKIDNSTTSPGGGKVFRLQAGMMRLPQLLHIDCSLIDQHFGNHNNCEFFQGEVLGIRHQPGLGQRSSRKIKETRAKLSTSEYMEKAKARGLQDLEGPKPFARINLFAVFTLCSTFLNRFGSLGRQHIPTDKFESSYARNQLKNDLVVGRCEAEMLMQSIDESSIGRQGRRHLARMSATRNAILAYNEMESGATLKQYLWEF</sequence>
<comment type="caution">
    <text evidence="3">The sequence shown here is derived from an EMBL/GenBank/DDBJ whole genome shotgun (WGS) entry which is preliminary data.</text>
</comment>
<dbReference type="Proteomes" id="UP000781932">
    <property type="component" value="Unassembled WGS sequence"/>
</dbReference>
<accession>A0A9P6LJH2</accession>
<dbReference type="InterPro" id="IPR046539">
    <property type="entry name" value="DUF6604"/>
</dbReference>
<keyword evidence="4" id="KW-1185">Reference proteome</keyword>
<reference evidence="3" key="2">
    <citation type="submission" date="2020-11" db="EMBL/GenBank/DDBJ databases">
        <title>Whole genome sequencing of Colletotrichum sp.</title>
        <authorList>
            <person name="Li H."/>
        </authorList>
    </citation>
    <scope>NUCLEOTIDE SEQUENCE</scope>
    <source>
        <strain evidence="3">CkLH20</strain>
    </source>
</reference>
<dbReference type="OrthoDB" id="4821062at2759"/>
<dbReference type="PANTHER" id="PTHR38795:SF1">
    <property type="entry name" value="DUF6604 DOMAIN-CONTAINING PROTEIN"/>
    <property type="match status" value="1"/>
</dbReference>
<evidence type="ECO:0000313" key="4">
    <source>
        <dbReference type="Proteomes" id="UP000781932"/>
    </source>
</evidence>
<proteinExistence type="predicted"/>
<dbReference type="RefSeq" id="XP_038747830.1">
    <property type="nucleotide sequence ID" value="XM_038887126.1"/>
</dbReference>
<dbReference type="AlphaFoldDB" id="A0A9P6LJH2"/>